<keyword evidence="8" id="KW-0456">Lyase</keyword>
<dbReference type="AlphaFoldDB" id="A0A250X1R5"/>
<keyword evidence="6" id="KW-0822">Tryptophan biosynthesis</keyword>
<dbReference type="SUPFAM" id="SSF56322">
    <property type="entry name" value="ADC synthase"/>
    <property type="match status" value="1"/>
</dbReference>
<gene>
    <name evidence="11" type="ORF">CEUSTIGMA_g4325.t1</name>
</gene>
<name>A0A250X1R5_9CHLO</name>
<accession>A0A250X1R5</accession>
<dbReference type="PANTHER" id="PTHR11236:SF9">
    <property type="entry name" value="ANTHRANILATE SYNTHASE COMPONENT 1"/>
    <property type="match status" value="1"/>
</dbReference>
<dbReference type="PRINTS" id="PR00095">
    <property type="entry name" value="ANTSNTHASEI"/>
</dbReference>
<organism evidence="11 12">
    <name type="scientific">Chlamydomonas eustigma</name>
    <dbReference type="NCBI Taxonomy" id="1157962"/>
    <lineage>
        <taxon>Eukaryota</taxon>
        <taxon>Viridiplantae</taxon>
        <taxon>Chlorophyta</taxon>
        <taxon>core chlorophytes</taxon>
        <taxon>Chlorophyceae</taxon>
        <taxon>CS clade</taxon>
        <taxon>Chlamydomonadales</taxon>
        <taxon>Chlamydomonadaceae</taxon>
        <taxon>Chlamydomonas</taxon>
    </lineage>
</organism>
<dbReference type="GO" id="GO:0004049">
    <property type="term" value="F:anthranilate synthase activity"/>
    <property type="evidence" value="ECO:0007669"/>
    <property type="project" value="UniProtKB-EC"/>
</dbReference>
<protein>
    <recommendedName>
        <fullName evidence="4">anthranilate synthase</fullName>
        <ecNumber evidence="4">4.1.3.27</ecNumber>
    </recommendedName>
</protein>
<evidence type="ECO:0000256" key="6">
    <source>
        <dbReference type="ARBA" id="ARBA00022822"/>
    </source>
</evidence>
<comment type="pathway">
    <text evidence="1">Amino-acid biosynthesis; L-tryptophan biosynthesis; L-tryptophan from chorismate: step 1/5.</text>
</comment>
<comment type="subunit">
    <text evidence="3">Heterotetramer consisting of two non-identical subunits: a beta subunit and a large alpha subunit.</text>
</comment>
<dbReference type="Pfam" id="PF04715">
    <property type="entry name" value="Anth_synt_I_N"/>
    <property type="match status" value="1"/>
</dbReference>
<dbReference type="EC" id="4.1.3.27" evidence="4"/>
<dbReference type="InterPro" id="IPR019999">
    <property type="entry name" value="Anth_synth_I-like"/>
</dbReference>
<dbReference type="NCBIfam" id="TIGR00564">
    <property type="entry name" value="trpE_most"/>
    <property type="match status" value="1"/>
</dbReference>
<evidence type="ECO:0000256" key="1">
    <source>
        <dbReference type="ARBA" id="ARBA00004873"/>
    </source>
</evidence>
<dbReference type="InterPro" id="IPR005801">
    <property type="entry name" value="ADC_synthase"/>
</dbReference>
<dbReference type="InterPro" id="IPR015890">
    <property type="entry name" value="Chorismate_C"/>
</dbReference>
<dbReference type="PANTHER" id="PTHR11236">
    <property type="entry name" value="AMINOBENZOATE/ANTHRANILATE SYNTHASE"/>
    <property type="match status" value="1"/>
</dbReference>
<dbReference type="Pfam" id="PF00425">
    <property type="entry name" value="Chorismate_bind"/>
    <property type="match status" value="1"/>
</dbReference>
<dbReference type="FunFam" id="3.60.120.10:FF:000003">
    <property type="entry name" value="Anthranilate synthase component 1"/>
    <property type="match status" value="1"/>
</dbReference>
<evidence type="ECO:0000259" key="10">
    <source>
        <dbReference type="Pfam" id="PF04715"/>
    </source>
</evidence>
<keyword evidence="7" id="KW-0057">Aromatic amino acid biosynthesis</keyword>
<evidence type="ECO:0000259" key="9">
    <source>
        <dbReference type="Pfam" id="PF00425"/>
    </source>
</evidence>
<evidence type="ECO:0000256" key="3">
    <source>
        <dbReference type="ARBA" id="ARBA00011653"/>
    </source>
</evidence>
<evidence type="ECO:0000313" key="11">
    <source>
        <dbReference type="EMBL" id="GAX76879.1"/>
    </source>
</evidence>
<feature type="domain" description="Chorismate-utilising enzyme C-terminal" evidence="9">
    <location>
        <begin position="336"/>
        <end position="612"/>
    </location>
</feature>
<evidence type="ECO:0000256" key="4">
    <source>
        <dbReference type="ARBA" id="ARBA00012266"/>
    </source>
</evidence>
<dbReference type="GO" id="GO:0000162">
    <property type="term" value="P:L-tryptophan biosynthetic process"/>
    <property type="evidence" value="ECO:0007669"/>
    <property type="project" value="UniProtKB-UniPathway"/>
</dbReference>
<dbReference type="Proteomes" id="UP000232323">
    <property type="component" value="Unassembled WGS sequence"/>
</dbReference>
<feature type="domain" description="Anthranilate synthase component I N-terminal" evidence="10">
    <location>
        <begin position="119"/>
        <end position="268"/>
    </location>
</feature>
<dbReference type="OrthoDB" id="1865897at2759"/>
<dbReference type="Gene3D" id="3.60.120.10">
    <property type="entry name" value="Anthranilate synthase"/>
    <property type="match status" value="1"/>
</dbReference>
<evidence type="ECO:0000256" key="7">
    <source>
        <dbReference type="ARBA" id="ARBA00023141"/>
    </source>
</evidence>
<evidence type="ECO:0000256" key="5">
    <source>
        <dbReference type="ARBA" id="ARBA00022605"/>
    </source>
</evidence>
<keyword evidence="12" id="KW-1185">Reference proteome</keyword>
<evidence type="ECO:0000256" key="2">
    <source>
        <dbReference type="ARBA" id="ARBA00009562"/>
    </source>
</evidence>
<dbReference type="EMBL" id="BEGY01000020">
    <property type="protein sequence ID" value="GAX76879.1"/>
    <property type="molecule type" value="Genomic_DNA"/>
</dbReference>
<evidence type="ECO:0000313" key="12">
    <source>
        <dbReference type="Proteomes" id="UP000232323"/>
    </source>
</evidence>
<dbReference type="UniPathway" id="UPA00035">
    <property type="reaction ID" value="UER00040"/>
</dbReference>
<dbReference type="InterPro" id="IPR006805">
    <property type="entry name" value="Anth_synth_I_N"/>
</dbReference>
<comment type="similarity">
    <text evidence="2">Belongs to the anthranilate synthase component I family.</text>
</comment>
<proteinExistence type="inferred from homology"/>
<evidence type="ECO:0000256" key="8">
    <source>
        <dbReference type="ARBA" id="ARBA00023239"/>
    </source>
</evidence>
<keyword evidence="5" id="KW-0028">Amino-acid biosynthesis</keyword>
<comment type="caution">
    <text evidence="11">The sequence shown here is derived from an EMBL/GenBank/DDBJ whole genome shotgun (WGS) entry which is preliminary data.</text>
</comment>
<dbReference type="STRING" id="1157962.A0A250X1R5"/>
<reference evidence="11 12" key="1">
    <citation type="submission" date="2017-08" db="EMBL/GenBank/DDBJ databases">
        <title>Acidophilic green algal genome provides insights into adaptation to an acidic environment.</title>
        <authorList>
            <person name="Hirooka S."/>
            <person name="Hirose Y."/>
            <person name="Kanesaki Y."/>
            <person name="Higuchi S."/>
            <person name="Fujiwara T."/>
            <person name="Onuma R."/>
            <person name="Era A."/>
            <person name="Ohbayashi R."/>
            <person name="Uzuka A."/>
            <person name="Nozaki H."/>
            <person name="Yoshikawa H."/>
            <person name="Miyagishima S.Y."/>
        </authorList>
    </citation>
    <scope>NUCLEOTIDE SEQUENCE [LARGE SCALE GENOMIC DNA]</scope>
    <source>
        <strain evidence="11 12">NIES-2499</strain>
    </source>
</reference>
<sequence length="633" mass="68731">MSFRTLSSSANSLSSSKNTAITNGNYKRVQVLRSECVKKCLSGRILAPAVFDQLTLGRTKAHGIMGRATSTVPESATEHSSNGAGPASIIQSMEEFQRFTEAVRSGGNVVPVCRRIFSDQLTPVVAYRCLIQDNDVNAPSFLLESVVNGDQQGRYSFVGAMPAMEVIATQGKVVVLDHEAGTRKVTTEADPMQVPEALSRTWRPVALEGLPQVFTGGWVGYAGYDTVRYVYSGKLPFSTAPQDDRGLADMHLALYNDVVVFDQATKVIYAIAWVHVSPEVSSDASLLKGVYNDGVSRVEHLVGLLTASPLPELSVGRVDIDLNKRPASPGASNMSEADFMAAIATTKEHISAGDIFQLVLSQRFERRTFADPFEIYRALRVVNPSPYMVYMQARGCILVSSSPEILARVDKDRTVTNRPLAGTRRRGSTKEEDLALEKELLADEKECAEHVMLVDLGRNDVGKVSISGSVDVEALMQVERYSHVMHISSTVTGKLLPELDAWDALRAALPAGTVSGAPKVSAMQIIDRLEVNRRGPYGGGIGHVSFTGAMDMALGLRTMIIPTSRDDTMYRYNRDQNGGKQSRKEWVVHIQAGAGVVADSVPEKEFEETVNKAAALGRAVDLAEQAFGASMMH</sequence>
<dbReference type="InterPro" id="IPR005256">
    <property type="entry name" value="Anth_synth_I_PabB"/>
</dbReference>